<feature type="signal peptide" evidence="2">
    <location>
        <begin position="1"/>
        <end position="17"/>
    </location>
</feature>
<keyword evidence="2" id="KW-0732">Signal</keyword>
<sequence length="363" mass="36203">MARFAAFAALIAVSASALPLHKRIAQTTIDAVKPWETACNQAGGGAQCNNIAVTAAGTLLAAPPACAQQDSADAMITLAKSLENDAEMIRLAQIFRQQPRNSPDSLASLYCQTAPKNEELNGLFQCQFAGVKQDTFTGNVKAGAAGTVPLGGNAPDPAGSCPANPNGPVDDGQQLNKLVQSPGSGDAGNIGGGNGNGGNTSTSTSSAPESTPTPDRENGNENGNENGSGTVTVTRTQVTTVTVTAGSPAATGATSITDAFTPAVTADAAKPFLLQNGKDAQELNQSFESLTASSSCNDGEQACVDGGFAQCVGGSFQVTACSGGLQCFALPLVNKAGTSITCDTEADAAARIAATGATGGIRG</sequence>
<dbReference type="EMBL" id="CAJMWS010000599">
    <property type="protein sequence ID" value="CAE6454154.1"/>
    <property type="molecule type" value="Genomic_DNA"/>
</dbReference>
<gene>
    <name evidence="3" type="ORF">RDB_LOCUS149357</name>
</gene>
<comment type="caution">
    <text evidence="3">The sequence shown here is derived from an EMBL/GenBank/DDBJ whole genome shotgun (WGS) entry which is preliminary data.</text>
</comment>
<evidence type="ECO:0000256" key="2">
    <source>
        <dbReference type="SAM" id="SignalP"/>
    </source>
</evidence>
<feature type="compositionally biased region" description="Gly residues" evidence="1">
    <location>
        <begin position="185"/>
        <end position="198"/>
    </location>
</feature>
<feature type="region of interest" description="Disordered" evidence="1">
    <location>
        <begin position="151"/>
        <end position="230"/>
    </location>
</feature>
<reference evidence="3" key="1">
    <citation type="submission" date="2021-01" db="EMBL/GenBank/DDBJ databases">
        <authorList>
            <person name="Kaushik A."/>
        </authorList>
    </citation>
    <scope>NUCLEOTIDE SEQUENCE</scope>
    <source>
        <strain evidence="3">AG1-1C</strain>
    </source>
</reference>
<proteinExistence type="predicted"/>
<dbReference type="AlphaFoldDB" id="A0A8H3GJP7"/>
<evidence type="ECO:0000313" key="4">
    <source>
        <dbReference type="Proteomes" id="UP000663846"/>
    </source>
</evidence>
<name>A0A8H3GJP7_9AGAM</name>
<evidence type="ECO:0008006" key="5">
    <source>
        <dbReference type="Google" id="ProtNLM"/>
    </source>
</evidence>
<feature type="chain" id="PRO_5034168509" description="Proline-rich protein" evidence="2">
    <location>
        <begin position="18"/>
        <end position="363"/>
    </location>
</feature>
<feature type="compositionally biased region" description="Low complexity" evidence="1">
    <location>
        <begin position="199"/>
        <end position="213"/>
    </location>
</feature>
<evidence type="ECO:0000313" key="3">
    <source>
        <dbReference type="EMBL" id="CAE6454154.1"/>
    </source>
</evidence>
<feature type="compositionally biased region" description="Low complexity" evidence="1">
    <location>
        <begin position="220"/>
        <end position="230"/>
    </location>
</feature>
<protein>
    <recommendedName>
        <fullName evidence="5">Proline-rich protein</fullName>
    </recommendedName>
</protein>
<evidence type="ECO:0000256" key="1">
    <source>
        <dbReference type="SAM" id="MobiDB-lite"/>
    </source>
</evidence>
<accession>A0A8H3GJP7</accession>
<organism evidence="3 4">
    <name type="scientific">Rhizoctonia solani</name>
    <dbReference type="NCBI Taxonomy" id="456999"/>
    <lineage>
        <taxon>Eukaryota</taxon>
        <taxon>Fungi</taxon>
        <taxon>Dikarya</taxon>
        <taxon>Basidiomycota</taxon>
        <taxon>Agaricomycotina</taxon>
        <taxon>Agaricomycetes</taxon>
        <taxon>Cantharellales</taxon>
        <taxon>Ceratobasidiaceae</taxon>
        <taxon>Rhizoctonia</taxon>
    </lineage>
</organism>
<dbReference type="Proteomes" id="UP000663846">
    <property type="component" value="Unassembled WGS sequence"/>
</dbReference>